<feature type="transmembrane region" description="Helical" evidence="1">
    <location>
        <begin position="55"/>
        <end position="75"/>
    </location>
</feature>
<sequence>MTDLGQHRRNPVNDAMNMVRVQVGLLFLFLGSMPILMHVVRIAQDGLPASLPTTIFIAATVLGVAGAAVTALGMLPAVSAAGWRRVWLGGGMQILACIALLVLYANIA</sequence>
<feature type="transmembrane region" description="Helical" evidence="1">
    <location>
        <begin position="21"/>
        <end position="43"/>
    </location>
</feature>
<evidence type="ECO:0000313" key="2">
    <source>
        <dbReference type="EMBL" id="MFC4131119.1"/>
    </source>
</evidence>
<dbReference type="EMBL" id="JBHSAY010000006">
    <property type="protein sequence ID" value="MFC4131119.1"/>
    <property type="molecule type" value="Genomic_DNA"/>
</dbReference>
<feature type="transmembrane region" description="Helical" evidence="1">
    <location>
        <begin position="87"/>
        <end position="107"/>
    </location>
</feature>
<protein>
    <submittedName>
        <fullName evidence="2">Uncharacterized protein</fullName>
    </submittedName>
</protein>
<keyword evidence="3" id="KW-1185">Reference proteome</keyword>
<name>A0ABV8LJX8_9ACTN</name>
<dbReference type="Proteomes" id="UP001595816">
    <property type="component" value="Unassembled WGS sequence"/>
</dbReference>
<keyword evidence="1" id="KW-1133">Transmembrane helix</keyword>
<gene>
    <name evidence="2" type="ORF">ACFOZ4_10945</name>
</gene>
<accession>A0ABV8LJX8</accession>
<organism evidence="2 3">
    <name type="scientific">Hamadaea flava</name>
    <dbReference type="NCBI Taxonomy" id="1742688"/>
    <lineage>
        <taxon>Bacteria</taxon>
        <taxon>Bacillati</taxon>
        <taxon>Actinomycetota</taxon>
        <taxon>Actinomycetes</taxon>
        <taxon>Micromonosporales</taxon>
        <taxon>Micromonosporaceae</taxon>
        <taxon>Hamadaea</taxon>
    </lineage>
</organism>
<comment type="caution">
    <text evidence="2">The sequence shown here is derived from an EMBL/GenBank/DDBJ whole genome shotgun (WGS) entry which is preliminary data.</text>
</comment>
<evidence type="ECO:0000313" key="3">
    <source>
        <dbReference type="Proteomes" id="UP001595816"/>
    </source>
</evidence>
<reference evidence="3" key="1">
    <citation type="journal article" date="2019" name="Int. J. Syst. Evol. Microbiol.">
        <title>The Global Catalogue of Microorganisms (GCM) 10K type strain sequencing project: providing services to taxonomists for standard genome sequencing and annotation.</title>
        <authorList>
            <consortium name="The Broad Institute Genomics Platform"/>
            <consortium name="The Broad Institute Genome Sequencing Center for Infectious Disease"/>
            <person name="Wu L."/>
            <person name="Ma J."/>
        </authorList>
    </citation>
    <scope>NUCLEOTIDE SEQUENCE [LARGE SCALE GENOMIC DNA]</scope>
    <source>
        <strain evidence="3">CGMCC 4.7289</strain>
    </source>
</reference>
<evidence type="ECO:0000256" key="1">
    <source>
        <dbReference type="SAM" id="Phobius"/>
    </source>
</evidence>
<dbReference type="RefSeq" id="WP_253754344.1">
    <property type="nucleotide sequence ID" value="NZ_JAMZDZ010000001.1"/>
</dbReference>
<proteinExistence type="predicted"/>
<keyword evidence="1" id="KW-0812">Transmembrane</keyword>
<keyword evidence="1" id="KW-0472">Membrane</keyword>